<dbReference type="Pfam" id="PF07660">
    <property type="entry name" value="STN"/>
    <property type="match status" value="1"/>
</dbReference>
<keyword evidence="6 13" id="KW-0812">Transmembrane</keyword>
<reference evidence="16" key="2">
    <citation type="submission" date="2020-09" db="EMBL/GenBank/DDBJ databases">
        <authorList>
            <person name="Sun Q."/>
            <person name="Sedlacek I."/>
        </authorList>
    </citation>
    <scope>NUCLEOTIDE SEQUENCE</scope>
    <source>
        <strain evidence="16">CCM 7086</strain>
    </source>
</reference>
<dbReference type="InterPro" id="IPR036942">
    <property type="entry name" value="Beta-barrel_TonB_sf"/>
</dbReference>
<evidence type="ECO:0000256" key="9">
    <source>
        <dbReference type="ARBA" id="ARBA00023077"/>
    </source>
</evidence>
<organism evidence="16 17">
    <name type="scientific">Oxalicibacterium flavum</name>
    <dbReference type="NCBI Taxonomy" id="179467"/>
    <lineage>
        <taxon>Bacteria</taxon>
        <taxon>Pseudomonadati</taxon>
        <taxon>Pseudomonadota</taxon>
        <taxon>Betaproteobacteria</taxon>
        <taxon>Burkholderiales</taxon>
        <taxon>Oxalobacteraceae</taxon>
        <taxon>Oxalicibacterium</taxon>
    </lineage>
</organism>
<keyword evidence="5" id="KW-0406">Ion transport</keyword>
<dbReference type="GO" id="GO:0044718">
    <property type="term" value="P:siderophore transmembrane transport"/>
    <property type="evidence" value="ECO:0007669"/>
    <property type="project" value="TreeGrafter"/>
</dbReference>
<dbReference type="AlphaFoldDB" id="A0A8J2UNE4"/>
<dbReference type="Gene3D" id="3.55.50.30">
    <property type="match status" value="1"/>
</dbReference>
<dbReference type="InterPro" id="IPR012910">
    <property type="entry name" value="Plug_dom"/>
</dbReference>
<evidence type="ECO:0000256" key="14">
    <source>
        <dbReference type="RuleBase" id="RU003357"/>
    </source>
</evidence>
<evidence type="ECO:0000256" key="12">
    <source>
        <dbReference type="ARBA" id="ARBA00023237"/>
    </source>
</evidence>
<evidence type="ECO:0000256" key="4">
    <source>
        <dbReference type="ARBA" id="ARBA00022452"/>
    </source>
</evidence>
<gene>
    <name evidence="16" type="ORF">GCM10007205_22000</name>
</gene>
<keyword evidence="11 16" id="KW-0675">Receptor</keyword>
<evidence type="ECO:0000256" key="7">
    <source>
        <dbReference type="ARBA" id="ARBA00022729"/>
    </source>
</evidence>
<evidence type="ECO:0000256" key="3">
    <source>
        <dbReference type="ARBA" id="ARBA00022448"/>
    </source>
</evidence>
<dbReference type="EMBL" id="BMCG01000004">
    <property type="protein sequence ID" value="GGC12677.1"/>
    <property type="molecule type" value="Genomic_DNA"/>
</dbReference>
<dbReference type="SUPFAM" id="SSF56935">
    <property type="entry name" value="Porins"/>
    <property type="match status" value="1"/>
</dbReference>
<keyword evidence="10 13" id="KW-0472">Membrane</keyword>
<keyword evidence="9 14" id="KW-0798">TonB box</keyword>
<keyword evidence="12 13" id="KW-0998">Cell outer membrane</keyword>
<sequence>MSKKNRKARLSGEIAPLREVGTFTRRPLACAVSLVVCSMAVGLTAPAAWAQQAAPQTQVASQEFNVPAGPLAPALRSFATASGIPLSFTAGQTAGKTTAGLRGQFSVQQGFSTLLEGTGLQAQRLDNGGYVLRATATEQGGQGSHTLPEVLVTADALREAGTRTILTQEDVERTGATSMADVIRYQPLVEAPGTVQGATRGASRYDRSGTTGYNIRGVEGNRIGLDVDGIEMPDAISRAPLTNRAQDGTFGMGRDFIDPDMYGAVDIQSGTTNSQRTAGGIGGAVSFRTKSPEDYVSADKPFYAGAKLGYAEASETWTKGVTAALQSGDFGGLISYSRRDGEQTRNNSDTVQSFPDDWHTDALLLKGVQRIGADHRLELTADLYRKQSNSEFETWNTTATAVSGISRQQADTKRDTISFAHTWTPGADGWIDQLNTRVYYQKTDMDDVTDTTLTSGALVRETSQNTTRQIGFSSVGEKRIGNQLLKFGVNHSTARNEHPFTSTEAFGSKQPFPDTKTDRTGIFVEDTIEFDVGGHRLAVAPGLRVDRVSPSIRNAGSFEGNLITEDELNAMYGNTPSTTIVSPSLAVLYDIQPALRAYAQWKRSGRAPSNSELFGYWNSGGGTYALLGDRDLKKETSDAFELGLKGSPTAGVILNASAFYTRYKDFISYTRYTRAANPEKFTNIPTNLTVLYQADNRDSAKIYGSELSVRLEHGTWSPELRGLYSTWAVGYSKGTSKSSYAGDKDVDLDTVQPAKAIIGVGYDAPEKLWGMNLIGTFVRGKQAVSTNRQSFGNNPGDTLADSTVELFDVPGYARFDLFGYWRVSKNARISAGIYNIADKKYWAYGSTRSLQPSSAQDRRQIDLSTAPGRTVAVNLNIDF</sequence>
<evidence type="ECO:0000256" key="11">
    <source>
        <dbReference type="ARBA" id="ARBA00023170"/>
    </source>
</evidence>
<evidence type="ECO:0000313" key="17">
    <source>
        <dbReference type="Proteomes" id="UP000620266"/>
    </source>
</evidence>
<evidence type="ECO:0000313" key="16">
    <source>
        <dbReference type="EMBL" id="GGC12677.1"/>
    </source>
</evidence>
<dbReference type="Gene3D" id="2.170.130.10">
    <property type="entry name" value="TonB-dependent receptor, plug domain"/>
    <property type="match status" value="1"/>
</dbReference>
<dbReference type="SMART" id="SM00965">
    <property type="entry name" value="STN"/>
    <property type="match status" value="1"/>
</dbReference>
<dbReference type="PANTHER" id="PTHR30069:SF29">
    <property type="entry name" value="HEMOGLOBIN AND HEMOGLOBIN-HAPTOGLOBIN-BINDING PROTEIN 1-RELATED"/>
    <property type="match status" value="1"/>
</dbReference>
<dbReference type="PROSITE" id="PS52016">
    <property type="entry name" value="TONB_DEPENDENT_REC_3"/>
    <property type="match status" value="1"/>
</dbReference>
<dbReference type="PANTHER" id="PTHR30069">
    <property type="entry name" value="TONB-DEPENDENT OUTER MEMBRANE RECEPTOR"/>
    <property type="match status" value="1"/>
</dbReference>
<dbReference type="GO" id="GO:0009279">
    <property type="term" value="C:cell outer membrane"/>
    <property type="evidence" value="ECO:0007669"/>
    <property type="project" value="UniProtKB-SubCell"/>
</dbReference>
<dbReference type="InterPro" id="IPR011662">
    <property type="entry name" value="Secretin/TonB_short_N"/>
</dbReference>
<evidence type="ECO:0000259" key="15">
    <source>
        <dbReference type="SMART" id="SM00965"/>
    </source>
</evidence>
<keyword evidence="4 13" id="KW-1134">Transmembrane beta strand</keyword>
<dbReference type="RefSeq" id="WP_229728995.1">
    <property type="nucleotide sequence ID" value="NZ_BMCG01000004.1"/>
</dbReference>
<accession>A0A8J2UNE4</accession>
<dbReference type="Proteomes" id="UP000620266">
    <property type="component" value="Unassembled WGS sequence"/>
</dbReference>
<dbReference type="InterPro" id="IPR039426">
    <property type="entry name" value="TonB-dep_rcpt-like"/>
</dbReference>
<keyword evidence="17" id="KW-1185">Reference proteome</keyword>
<comment type="caution">
    <text evidence="16">The sequence shown here is derived from an EMBL/GenBank/DDBJ whole genome shotgun (WGS) entry which is preliminary data.</text>
</comment>
<name>A0A8J2UNE4_9BURK</name>
<dbReference type="Pfam" id="PF07715">
    <property type="entry name" value="Plug"/>
    <property type="match status" value="1"/>
</dbReference>
<evidence type="ECO:0000256" key="5">
    <source>
        <dbReference type="ARBA" id="ARBA00022496"/>
    </source>
</evidence>
<dbReference type="InterPro" id="IPR037066">
    <property type="entry name" value="Plug_dom_sf"/>
</dbReference>
<feature type="domain" description="Secretin/TonB short N-terminal" evidence="15">
    <location>
        <begin position="84"/>
        <end position="135"/>
    </location>
</feature>
<dbReference type="Pfam" id="PF00593">
    <property type="entry name" value="TonB_dep_Rec_b-barrel"/>
    <property type="match status" value="1"/>
</dbReference>
<evidence type="ECO:0000256" key="2">
    <source>
        <dbReference type="ARBA" id="ARBA00009810"/>
    </source>
</evidence>
<reference evidence="16" key="1">
    <citation type="journal article" date="2014" name="Int. J. Syst. Evol. Microbiol.">
        <title>Complete genome sequence of Corynebacterium casei LMG S-19264T (=DSM 44701T), isolated from a smear-ripened cheese.</title>
        <authorList>
            <consortium name="US DOE Joint Genome Institute (JGI-PGF)"/>
            <person name="Walter F."/>
            <person name="Albersmeier A."/>
            <person name="Kalinowski J."/>
            <person name="Ruckert C."/>
        </authorList>
    </citation>
    <scope>NUCLEOTIDE SEQUENCE</scope>
    <source>
        <strain evidence="16">CCM 7086</strain>
    </source>
</reference>
<protein>
    <submittedName>
        <fullName evidence="16">TonB-dependent receptor</fullName>
    </submittedName>
</protein>
<evidence type="ECO:0000256" key="6">
    <source>
        <dbReference type="ARBA" id="ARBA00022692"/>
    </source>
</evidence>
<dbReference type="Gene3D" id="2.40.170.20">
    <property type="entry name" value="TonB-dependent receptor, beta-barrel domain"/>
    <property type="match status" value="1"/>
</dbReference>
<dbReference type="InterPro" id="IPR000531">
    <property type="entry name" value="Beta-barrel_TonB"/>
</dbReference>
<evidence type="ECO:0000256" key="1">
    <source>
        <dbReference type="ARBA" id="ARBA00004571"/>
    </source>
</evidence>
<keyword evidence="3 13" id="KW-0813">Transport</keyword>
<keyword evidence="5" id="KW-0410">Iron transport</keyword>
<evidence type="ECO:0000256" key="10">
    <source>
        <dbReference type="ARBA" id="ARBA00023136"/>
    </source>
</evidence>
<evidence type="ECO:0000256" key="8">
    <source>
        <dbReference type="ARBA" id="ARBA00023004"/>
    </source>
</evidence>
<dbReference type="CDD" id="cd01347">
    <property type="entry name" value="ligand_gated_channel"/>
    <property type="match status" value="1"/>
</dbReference>
<comment type="subcellular location">
    <subcellularLocation>
        <location evidence="1 13">Cell outer membrane</location>
        <topology evidence="1 13">Multi-pass membrane protein</topology>
    </subcellularLocation>
</comment>
<dbReference type="GO" id="GO:0015344">
    <property type="term" value="F:siderophore uptake transmembrane transporter activity"/>
    <property type="evidence" value="ECO:0007669"/>
    <property type="project" value="TreeGrafter"/>
</dbReference>
<evidence type="ECO:0000256" key="13">
    <source>
        <dbReference type="PROSITE-ProRule" id="PRU01360"/>
    </source>
</evidence>
<keyword evidence="7" id="KW-0732">Signal</keyword>
<proteinExistence type="inferred from homology"/>
<comment type="similarity">
    <text evidence="2 13 14">Belongs to the TonB-dependent receptor family.</text>
</comment>
<keyword evidence="8" id="KW-0408">Iron</keyword>